<evidence type="ECO:0000313" key="4">
    <source>
        <dbReference type="Proteomes" id="UP001497457"/>
    </source>
</evidence>
<evidence type="ECO:0000256" key="2">
    <source>
        <dbReference type="SAM" id="SignalP"/>
    </source>
</evidence>
<protein>
    <submittedName>
        <fullName evidence="3">Uncharacterized protein</fullName>
    </submittedName>
</protein>
<feature type="region of interest" description="Disordered" evidence="1">
    <location>
        <begin position="42"/>
        <end position="107"/>
    </location>
</feature>
<evidence type="ECO:0000313" key="3">
    <source>
        <dbReference type="EMBL" id="CAL5088432.1"/>
    </source>
</evidence>
<evidence type="ECO:0000256" key="1">
    <source>
        <dbReference type="SAM" id="MobiDB-lite"/>
    </source>
</evidence>
<dbReference type="Proteomes" id="UP001497457">
    <property type="component" value="Chromosome 8b"/>
</dbReference>
<keyword evidence="4" id="KW-1185">Reference proteome</keyword>
<dbReference type="EMBL" id="OZ075118">
    <property type="protein sequence ID" value="CAL5088432.1"/>
    <property type="molecule type" value="Genomic_DNA"/>
</dbReference>
<feature type="compositionally biased region" description="Pro residues" evidence="1">
    <location>
        <begin position="95"/>
        <end position="107"/>
    </location>
</feature>
<accession>A0ABC9G5N5</accession>
<name>A0ABC9G5N5_9POAL</name>
<keyword evidence="2" id="KW-0732">Signal</keyword>
<gene>
    <name evidence="3" type="ORF">URODEC1_LOCUS112811</name>
</gene>
<proteinExistence type="predicted"/>
<dbReference type="AlphaFoldDB" id="A0ABC9G5N5"/>
<feature type="signal peptide" evidence="2">
    <location>
        <begin position="1"/>
        <end position="38"/>
    </location>
</feature>
<feature type="chain" id="PRO_5044891647" evidence="2">
    <location>
        <begin position="39"/>
        <end position="107"/>
    </location>
</feature>
<organism evidence="3 4">
    <name type="scientific">Urochloa decumbens</name>
    <dbReference type="NCBI Taxonomy" id="240449"/>
    <lineage>
        <taxon>Eukaryota</taxon>
        <taxon>Viridiplantae</taxon>
        <taxon>Streptophyta</taxon>
        <taxon>Embryophyta</taxon>
        <taxon>Tracheophyta</taxon>
        <taxon>Spermatophyta</taxon>
        <taxon>Magnoliopsida</taxon>
        <taxon>Liliopsida</taxon>
        <taxon>Poales</taxon>
        <taxon>Poaceae</taxon>
        <taxon>PACMAD clade</taxon>
        <taxon>Panicoideae</taxon>
        <taxon>Panicodae</taxon>
        <taxon>Paniceae</taxon>
        <taxon>Melinidinae</taxon>
        <taxon>Urochloa</taxon>
    </lineage>
</organism>
<reference evidence="3" key="1">
    <citation type="submission" date="2024-10" db="EMBL/GenBank/DDBJ databases">
        <authorList>
            <person name="Ryan C."/>
        </authorList>
    </citation>
    <scope>NUCLEOTIDE SEQUENCE [LARGE SCALE GENOMIC DNA]</scope>
</reference>
<sequence>MTMKSGGGQGSGAGAAATTMALLVALLMLVATSMRADAVAVPRRLGDPGPNHCSHDTKNQGQGCHVPPPTGTQPRRLISVSKVSAGPSGCTYDPNAPPGKCPPTKAP</sequence>